<dbReference type="GO" id="GO:0008270">
    <property type="term" value="F:zinc ion binding"/>
    <property type="evidence" value="ECO:0007669"/>
    <property type="project" value="InterPro"/>
</dbReference>
<evidence type="ECO:0000313" key="3">
    <source>
        <dbReference type="Proteomes" id="UP000325286"/>
    </source>
</evidence>
<accession>A0A5B9R0C5</accession>
<organism evidence="2 3">
    <name type="scientific">Roseimaritima ulvae</name>
    <dbReference type="NCBI Taxonomy" id="980254"/>
    <lineage>
        <taxon>Bacteria</taxon>
        <taxon>Pseudomonadati</taxon>
        <taxon>Planctomycetota</taxon>
        <taxon>Planctomycetia</taxon>
        <taxon>Pirellulales</taxon>
        <taxon>Pirellulaceae</taxon>
        <taxon>Roseimaritima</taxon>
    </lineage>
</organism>
<dbReference type="InterPro" id="IPR020843">
    <property type="entry name" value="ER"/>
</dbReference>
<dbReference type="Gene3D" id="3.90.180.10">
    <property type="entry name" value="Medium-chain alcohol dehydrogenases, catalytic domain"/>
    <property type="match status" value="1"/>
</dbReference>
<dbReference type="InterPro" id="IPR013154">
    <property type="entry name" value="ADH-like_N"/>
</dbReference>
<dbReference type="InterPro" id="IPR002364">
    <property type="entry name" value="Quin_OxRdtase/zeta-crystal_CS"/>
</dbReference>
<dbReference type="SUPFAM" id="SSF51735">
    <property type="entry name" value="NAD(P)-binding Rossmann-fold domains"/>
    <property type="match status" value="1"/>
</dbReference>
<dbReference type="PANTHER" id="PTHR44013">
    <property type="entry name" value="ZINC-TYPE ALCOHOL DEHYDROGENASE-LIKE PROTEIN C16A3.02C"/>
    <property type="match status" value="1"/>
</dbReference>
<dbReference type="Proteomes" id="UP000325286">
    <property type="component" value="Chromosome"/>
</dbReference>
<proteinExistence type="predicted"/>
<dbReference type="SMART" id="SM00829">
    <property type="entry name" value="PKS_ER"/>
    <property type="match status" value="1"/>
</dbReference>
<dbReference type="PROSITE" id="PS01162">
    <property type="entry name" value="QOR_ZETA_CRYSTAL"/>
    <property type="match status" value="1"/>
</dbReference>
<name>A0A5B9R0C5_9BACT</name>
<gene>
    <name evidence="2" type="ORF">UC8_52200</name>
</gene>
<dbReference type="Pfam" id="PF08240">
    <property type="entry name" value="ADH_N"/>
    <property type="match status" value="1"/>
</dbReference>
<dbReference type="Pfam" id="PF13602">
    <property type="entry name" value="ADH_zinc_N_2"/>
    <property type="match status" value="1"/>
</dbReference>
<dbReference type="InterPro" id="IPR052733">
    <property type="entry name" value="Chloroplast_QOR"/>
</dbReference>
<dbReference type="PANTHER" id="PTHR44013:SF1">
    <property type="entry name" value="ZINC-TYPE ALCOHOL DEHYDROGENASE-LIKE PROTEIN C16A3.02C"/>
    <property type="match status" value="1"/>
</dbReference>
<keyword evidence="3" id="KW-1185">Reference proteome</keyword>
<dbReference type="RefSeq" id="WP_068139105.1">
    <property type="nucleotide sequence ID" value="NZ_CP042914.1"/>
</dbReference>
<dbReference type="AlphaFoldDB" id="A0A5B9R0C5"/>
<dbReference type="InterPro" id="IPR036291">
    <property type="entry name" value="NAD(P)-bd_dom_sf"/>
</dbReference>
<sequence>MSTKTPDSTQHAIETESQTMRAVVYEDYGDPSQLQLAEISIPRRITGEVLIEVYACSVNPIDYRLRRGEMKGVLPGGFPRVPGYDVAGVVVDGEDGGPLKPGDRVMAFLTHSRGGACAEYASCAVDAVAKLPASMSMEIAAAMPLAGTTALQSLRDHGKMQAGEHVLVNGASGGVGMFAVQIAKAYGCTVSAVASGHNKEFCLSLGADQFYDYEHVDFTELNQHWDIVFDAAGKSGYWDSRSVMNEGARYVSTEPDIQGMLMTVLTWPFSKSGTVMLAKPKADDLEELIRLHEAGQLNVTIDSRFDLAHTAEAHRRIESGVDHGKVVITVKPAEAADRAGP</sequence>
<dbReference type="EMBL" id="CP042914">
    <property type="protein sequence ID" value="QEG43175.1"/>
    <property type="molecule type" value="Genomic_DNA"/>
</dbReference>
<evidence type="ECO:0000313" key="2">
    <source>
        <dbReference type="EMBL" id="QEG43175.1"/>
    </source>
</evidence>
<dbReference type="SUPFAM" id="SSF50129">
    <property type="entry name" value="GroES-like"/>
    <property type="match status" value="1"/>
</dbReference>
<dbReference type="GO" id="GO:0016491">
    <property type="term" value="F:oxidoreductase activity"/>
    <property type="evidence" value="ECO:0007669"/>
    <property type="project" value="InterPro"/>
</dbReference>
<dbReference type="KEGG" id="rul:UC8_52200"/>
<dbReference type="InterPro" id="IPR011032">
    <property type="entry name" value="GroES-like_sf"/>
</dbReference>
<evidence type="ECO:0000259" key="1">
    <source>
        <dbReference type="SMART" id="SM00829"/>
    </source>
</evidence>
<feature type="domain" description="Enoyl reductase (ER)" evidence="1">
    <location>
        <begin position="29"/>
        <end position="328"/>
    </location>
</feature>
<dbReference type="CDD" id="cd08267">
    <property type="entry name" value="MDR1"/>
    <property type="match status" value="1"/>
</dbReference>
<dbReference type="Gene3D" id="3.40.50.720">
    <property type="entry name" value="NAD(P)-binding Rossmann-like Domain"/>
    <property type="match status" value="1"/>
</dbReference>
<reference evidence="2 3" key="1">
    <citation type="submission" date="2019-08" db="EMBL/GenBank/DDBJ databases">
        <title>Deep-cultivation of Planctomycetes and their phenomic and genomic characterization uncovers novel biology.</title>
        <authorList>
            <person name="Wiegand S."/>
            <person name="Jogler M."/>
            <person name="Boedeker C."/>
            <person name="Pinto D."/>
            <person name="Vollmers J."/>
            <person name="Rivas-Marin E."/>
            <person name="Kohn T."/>
            <person name="Peeters S.H."/>
            <person name="Heuer A."/>
            <person name="Rast P."/>
            <person name="Oberbeckmann S."/>
            <person name="Bunk B."/>
            <person name="Jeske O."/>
            <person name="Meyerdierks A."/>
            <person name="Storesund J.E."/>
            <person name="Kallscheuer N."/>
            <person name="Luecker S."/>
            <person name="Lage O.M."/>
            <person name="Pohl T."/>
            <person name="Merkel B.J."/>
            <person name="Hornburger P."/>
            <person name="Mueller R.-W."/>
            <person name="Bruemmer F."/>
            <person name="Labrenz M."/>
            <person name="Spormann A.M."/>
            <person name="Op den Camp H."/>
            <person name="Overmann J."/>
            <person name="Amann R."/>
            <person name="Jetten M.S.M."/>
            <person name="Mascher T."/>
            <person name="Medema M.H."/>
            <person name="Devos D.P."/>
            <person name="Kaster A.-K."/>
            <person name="Ovreas L."/>
            <person name="Rohde M."/>
            <person name="Galperin M.Y."/>
            <person name="Jogler C."/>
        </authorList>
    </citation>
    <scope>NUCLEOTIDE SEQUENCE [LARGE SCALE GENOMIC DNA]</scope>
    <source>
        <strain evidence="2 3">UC8</strain>
    </source>
</reference>
<protein>
    <submittedName>
        <fullName evidence="2">Zinc-type alcohol dehydrogenase-like protein</fullName>
    </submittedName>
</protein>